<reference evidence="1 2" key="1">
    <citation type="journal article" date="2021" name="Nat. Commun.">
        <title>Genetic determinants of endophytism in the Arabidopsis root mycobiome.</title>
        <authorList>
            <person name="Mesny F."/>
            <person name="Miyauchi S."/>
            <person name="Thiergart T."/>
            <person name="Pickel B."/>
            <person name="Atanasova L."/>
            <person name="Karlsson M."/>
            <person name="Huettel B."/>
            <person name="Barry K.W."/>
            <person name="Haridas S."/>
            <person name="Chen C."/>
            <person name="Bauer D."/>
            <person name="Andreopoulos W."/>
            <person name="Pangilinan J."/>
            <person name="LaButti K."/>
            <person name="Riley R."/>
            <person name="Lipzen A."/>
            <person name="Clum A."/>
            <person name="Drula E."/>
            <person name="Henrissat B."/>
            <person name="Kohler A."/>
            <person name="Grigoriev I.V."/>
            <person name="Martin F.M."/>
            <person name="Hacquard S."/>
        </authorList>
    </citation>
    <scope>NUCLEOTIDE SEQUENCE [LARGE SCALE GENOMIC DNA]</scope>
    <source>
        <strain evidence="1 2">MPI-SDFR-AT-0079</strain>
    </source>
</reference>
<name>A0ACB7PGY2_9PEZI</name>
<keyword evidence="2" id="KW-1185">Reference proteome</keyword>
<protein>
    <submittedName>
        <fullName evidence="1">Uncharacterized protein</fullName>
    </submittedName>
</protein>
<comment type="caution">
    <text evidence="1">The sequence shown here is derived from an EMBL/GenBank/DDBJ whole genome shotgun (WGS) entry which is preliminary data.</text>
</comment>
<evidence type="ECO:0000313" key="2">
    <source>
        <dbReference type="Proteomes" id="UP000724584"/>
    </source>
</evidence>
<dbReference type="Proteomes" id="UP000724584">
    <property type="component" value="Unassembled WGS sequence"/>
</dbReference>
<accession>A0ACB7PGY2</accession>
<sequence length="198" mass="19497">MQNPLVLSLFSLLAVSIANAALLENTLPLDHALILSRQAPGTPQYECHSNCGNALAGGRNPAHCTNATWTGYYEACLDCALEFDIWRIYGTSVTGAASACGLSATPSPAAPASSAPTSVPAPTPTTETETGTGTAATTTPPPSSAATDAETAGAGPSATSSVSTAGAAPRPLVASSPGSMSSWVGVLVAGLAGLVGLL</sequence>
<organism evidence="1 2">
    <name type="scientific">Chaetomium tenue</name>
    <dbReference type="NCBI Taxonomy" id="1854479"/>
    <lineage>
        <taxon>Eukaryota</taxon>
        <taxon>Fungi</taxon>
        <taxon>Dikarya</taxon>
        <taxon>Ascomycota</taxon>
        <taxon>Pezizomycotina</taxon>
        <taxon>Sordariomycetes</taxon>
        <taxon>Sordariomycetidae</taxon>
        <taxon>Sordariales</taxon>
        <taxon>Chaetomiaceae</taxon>
        <taxon>Chaetomium</taxon>
    </lineage>
</organism>
<proteinExistence type="predicted"/>
<gene>
    <name evidence="1" type="ORF">F5144DRAFT_562498</name>
</gene>
<evidence type="ECO:0000313" key="1">
    <source>
        <dbReference type="EMBL" id="KAH6641086.1"/>
    </source>
</evidence>
<dbReference type="EMBL" id="JAGIZQ010000002">
    <property type="protein sequence ID" value="KAH6641086.1"/>
    <property type="molecule type" value="Genomic_DNA"/>
</dbReference>